<sequence>MGDITSTVINMLNFVSSFYFLVLWFLKPCCVAQFFEKFIFSINMLKLKKKTKNNIAKKIKIIKTGSNKMQLSMCTQ</sequence>
<accession>A0A2G9NLJ7</accession>
<gene>
    <name evidence="1" type="ORF">AB205_0218270</name>
</gene>
<name>A0A2G9NLJ7_AQUCT</name>
<protein>
    <submittedName>
        <fullName evidence="1">Uncharacterized protein</fullName>
    </submittedName>
</protein>
<evidence type="ECO:0000313" key="1">
    <source>
        <dbReference type="EMBL" id="PIN91934.1"/>
    </source>
</evidence>
<organism evidence="1 2">
    <name type="scientific">Aquarana catesbeiana</name>
    <name type="common">American bullfrog</name>
    <name type="synonym">Rana catesbeiana</name>
    <dbReference type="NCBI Taxonomy" id="8400"/>
    <lineage>
        <taxon>Eukaryota</taxon>
        <taxon>Metazoa</taxon>
        <taxon>Chordata</taxon>
        <taxon>Craniata</taxon>
        <taxon>Vertebrata</taxon>
        <taxon>Euteleostomi</taxon>
        <taxon>Amphibia</taxon>
        <taxon>Batrachia</taxon>
        <taxon>Anura</taxon>
        <taxon>Neobatrachia</taxon>
        <taxon>Ranoidea</taxon>
        <taxon>Ranidae</taxon>
        <taxon>Aquarana</taxon>
    </lineage>
</organism>
<dbReference type="Proteomes" id="UP000228934">
    <property type="component" value="Unassembled WGS sequence"/>
</dbReference>
<reference evidence="2" key="1">
    <citation type="journal article" date="2017" name="Nat. Commun.">
        <title>The North American bullfrog draft genome provides insight into hormonal regulation of long noncoding RNA.</title>
        <authorList>
            <person name="Hammond S.A."/>
            <person name="Warren R.L."/>
            <person name="Vandervalk B.P."/>
            <person name="Kucuk E."/>
            <person name="Khan H."/>
            <person name="Gibb E.A."/>
            <person name="Pandoh P."/>
            <person name="Kirk H."/>
            <person name="Zhao Y."/>
            <person name="Jones M."/>
            <person name="Mungall A.J."/>
            <person name="Coope R."/>
            <person name="Pleasance S."/>
            <person name="Moore R.A."/>
            <person name="Holt R.A."/>
            <person name="Round J.M."/>
            <person name="Ohora S."/>
            <person name="Walle B.V."/>
            <person name="Veldhoen N."/>
            <person name="Helbing C.C."/>
            <person name="Birol I."/>
        </authorList>
    </citation>
    <scope>NUCLEOTIDE SEQUENCE [LARGE SCALE GENOMIC DNA]</scope>
</reference>
<dbReference type="EMBL" id="KV923897">
    <property type="protein sequence ID" value="PIN91934.1"/>
    <property type="molecule type" value="Genomic_DNA"/>
</dbReference>
<dbReference type="AlphaFoldDB" id="A0A2G9NLJ7"/>
<evidence type="ECO:0000313" key="2">
    <source>
        <dbReference type="Proteomes" id="UP000228934"/>
    </source>
</evidence>
<keyword evidence="2" id="KW-1185">Reference proteome</keyword>
<proteinExistence type="predicted"/>